<dbReference type="EMBL" id="MPUH01000326">
    <property type="protein sequence ID" value="OMJ82797.1"/>
    <property type="molecule type" value="Genomic_DNA"/>
</dbReference>
<name>A0A1R2C1D3_9CILI</name>
<dbReference type="InterPro" id="IPR010301">
    <property type="entry name" value="RRP1"/>
</dbReference>
<dbReference type="GO" id="GO:0030688">
    <property type="term" value="C:preribosome, small subunit precursor"/>
    <property type="evidence" value="ECO:0007669"/>
    <property type="project" value="InterPro"/>
</dbReference>
<feature type="compositionally biased region" description="Basic and acidic residues" evidence="5">
    <location>
        <begin position="311"/>
        <end position="325"/>
    </location>
</feature>
<feature type="compositionally biased region" description="Basic residues" evidence="5">
    <location>
        <begin position="249"/>
        <end position="260"/>
    </location>
</feature>
<accession>A0A1R2C1D3</accession>
<organism evidence="6 7">
    <name type="scientific">Stentor coeruleus</name>
    <dbReference type="NCBI Taxonomy" id="5963"/>
    <lineage>
        <taxon>Eukaryota</taxon>
        <taxon>Sar</taxon>
        <taxon>Alveolata</taxon>
        <taxon>Ciliophora</taxon>
        <taxon>Postciliodesmatophora</taxon>
        <taxon>Heterotrichea</taxon>
        <taxon>Heterotrichida</taxon>
        <taxon>Stentoridae</taxon>
        <taxon>Stentor</taxon>
    </lineage>
</organism>
<dbReference type="GO" id="GO:0005634">
    <property type="term" value="C:nucleus"/>
    <property type="evidence" value="ECO:0007669"/>
    <property type="project" value="UniProtKB-SubCell"/>
</dbReference>
<evidence type="ECO:0000256" key="3">
    <source>
        <dbReference type="ARBA" id="ARBA00022552"/>
    </source>
</evidence>
<comment type="subcellular location">
    <subcellularLocation>
        <location evidence="1">Nucleus</location>
    </subcellularLocation>
</comment>
<gene>
    <name evidence="6" type="ORF">SteCoe_16394</name>
</gene>
<feature type="region of interest" description="Disordered" evidence="5">
    <location>
        <begin position="416"/>
        <end position="439"/>
    </location>
</feature>
<proteinExistence type="inferred from homology"/>
<dbReference type="Proteomes" id="UP000187209">
    <property type="component" value="Unassembled WGS sequence"/>
</dbReference>
<feature type="region of interest" description="Disordered" evidence="5">
    <location>
        <begin position="237"/>
        <end position="269"/>
    </location>
</feature>
<comment type="similarity">
    <text evidence="2">Belongs to the RRP1 family.</text>
</comment>
<feature type="compositionally biased region" description="Basic residues" evidence="5">
    <location>
        <begin position="326"/>
        <end position="347"/>
    </location>
</feature>
<evidence type="ECO:0000256" key="5">
    <source>
        <dbReference type="SAM" id="MobiDB-lite"/>
    </source>
</evidence>
<evidence type="ECO:0000256" key="4">
    <source>
        <dbReference type="ARBA" id="ARBA00023242"/>
    </source>
</evidence>
<dbReference type="AlphaFoldDB" id="A0A1R2C1D3"/>
<evidence type="ECO:0000256" key="1">
    <source>
        <dbReference type="ARBA" id="ARBA00004123"/>
    </source>
</evidence>
<dbReference type="PANTHER" id="PTHR13026:SF0">
    <property type="entry name" value="RIBOSOMAL RNA PROCESSING 1B"/>
    <property type="match status" value="1"/>
</dbReference>
<feature type="compositionally biased region" description="Basic and acidic residues" evidence="5">
    <location>
        <begin position="348"/>
        <end position="362"/>
    </location>
</feature>
<reference evidence="6 7" key="1">
    <citation type="submission" date="2016-11" db="EMBL/GenBank/DDBJ databases">
        <title>The macronuclear genome of Stentor coeruleus: a giant cell with tiny introns.</title>
        <authorList>
            <person name="Slabodnick M."/>
            <person name="Ruby J.G."/>
            <person name="Reiff S.B."/>
            <person name="Swart E.C."/>
            <person name="Gosai S."/>
            <person name="Prabakaran S."/>
            <person name="Witkowska E."/>
            <person name="Larue G.E."/>
            <person name="Fisher S."/>
            <person name="Freeman R.M."/>
            <person name="Gunawardena J."/>
            <person name="Chu W."/>
            <person name="Stover N.A."/>
            <person name="Gregory B.D."/>
            <person name="Nowacki M."/>
            <person name="Derisi J."/>
            <person name="Roy S.W."/>
            <person name="Marshall W.F."/>
            <person name="Sood P."/>
        </authorList>
    </citation>
    <scope>NUCLEOTIDE SEQUENCE [LARGE SCALE GENOMIC DNA]</scope>
    <source>
        <strain evidence="6">WM001</strain>
    </source>
</reference>
<evidence type="ECO:0000256" key="2">
    <source>
        <dbReference type="ARBA" id="ARBA00006374"/>
    </source>
</evidence>
<keyword evidence="7" id="KW-1185">Reference proteome</keyword>
<protein>
    <submittedName>
        <fullName evidence="6">Uncharacterized protein</fullName>
    </submittedName>
</protein>
<comment type="caution">
    <text evidence="6">The sequence shown here is derived from an EMBL/GenBank/DDBJ whole genome shotgun (WGS) entry which is preliminary data.</text>
</comment>
<dbReference type="GO" id="GO:0006364">
    <property type="term" value="P:rRNA processing"/>
    <property type="evidence" value="ECO:0007669"/>
    <property type="project" value="UniProtKB-KW"/>
</dbReference>
<sequence>MDLKSIARSLAASEAQTRSEGFNLLSSYLPSTNLNYPDILKLWKSLFYYLWMADRNHNEVSEQIVKLKISTKKASWPWCLGFYETMHNEWDGIDSVRIDKFMYLVRLFTRETLHLAVTQPEEWVKVLQVLIEKSAVKGIALLFHVADVYLDEMPEVDEDMKMLLVSPFVELMKKTRLNQVCDMVYSRILLRISEKSSVKLSEWVYTQATSQNDMTSKAREKFYDLYALLKGHELPSRQGEVAEDPVKSKKDKQKHKKNLKTKGESKDNEEIPDALNRVLEEFYEQSENLKVLKIGKDTIELKHEKDVHLDELAKKKHKEKSEKNGKKVKNDKKVKNEKKSKKAKNPKHHFEEQNKEHTEKSVEISNSQVEVPISQKKSLQIKEDKKVKFNLKMNSTKVFDKKNIINSGSLTQVVNPARGILKRRPATKSSGPTKKRKLQ</sequence>
<keyword evidence="3" id="KW-0698">rRNA processing</keyword>
<dbReference type="OrthoDB" id="2019504at2759"/>
<dbReference type="Pfam" id="PF05997">
    <property type="entry name" value="Nop52"/>
    <property type="match status" value="1"/>
</dbReference>
<evidence type="ECO:0000313" key="6">
    <source>
        <dbReference type="EMBL" id="OMJ82797.1"/>
    </source>
</evidence>
<keyword evidence="4" id="KW-0539">Nucleus</keyword>
<dbReference type="PANTHER" id="PTHR13026">
    <property type="entry name" value="NNP-1 PROTEIN NOVEL NUCLEAR PROTEIN 1 NOP52"/>
    <property type="match status" value="1"/>
</dbReference>
<evidence type="ECO:0000313" key="7">
    <source>
        <dbReference type="Proteomes" id="UP000187209"/>
    </source>
</evidence>
<feature type="region of interest" description="Disordered" evidence="5">
    <location>
        <begin position="311"/>
        <end position="377"/>
    </location>
</feature>